<dbReference type="STRING" id="1055723.SAMN05216293_1857"/>
<evidence type="ECO:0000313" key="3">
    <source>
        <dbReference type="Proteomes" id="UP000184031"/>
    </source>
</evidence>
<sequence>MKKLILKTIFFCSLLGGGYFLLVDKLSKGYVDMTYQKFTQEAGSLIIGLSRADLGIDPETIEDHIPEETFNGPLINFASNQYNFGETYFKAIKKKLNTTSGNRIFIITVSPGSFTAPMGFGNKGIAAMDSKTGIGKTKDFTSNPNYSYIVNCYGNGLYTALIENRDWENLTAHNNGWNEISLESKSTPIGKTLMGDWKRQNLAYYRRKLPQLEIKPYRKEWFVKTIEFLKSEGSVYLVRMPVDREILNFENQSWKEFNSYIRDVALEKNIPYFDYSQEGGKFATYDGSHLYSETAKEFSTQLAKDILKNDWATEAYEP</sequence>
<evidence type="ECO:0000313" key="2">
    <source>
        <dbReference type="EMBL" id="SHK75211.1"/>
    </source>
</evidence>
<name>A0A1M6V1E7_9FLAO</name>
<reference evidence="2 3" key="1">
    <citation type="submission" date="2016-11" db="EMBL/GenBank/DDBJ databases">
        <authorList>
            <person name="Varghese N."/>
            <person name="Submissions S."/>
        </authorList>
    </citation>
    <scope>NUCLEOTIDE SEQUENCE [LARGE SCALE GENOMIC DNA]</scope>
    <source>
        <strain evidence="2 3">CGMCC 1.12174</strain>
        <strain evidence="1 4">DSM 26351</strain>
    </source>
</reference>
<dbReference type="AlphaFoldDB" id="A0A1M6V1E7"/>
<proteinExistence type="predicted"/>
<dbReference type="RefSeq" id="WP_072879104.1">
    <property type="nucleotide sequence ID" value="NZ_FOKU01000007.1"/>
</dbReference>
<keyword evidence="4" id="KW-1185">Reference proteome</keyword>
<accession>A0A1M6V1E7</accession>
<dbReference type="EMBL" id="FRAT01000004">
    <property type="protein sequence ID" value="SHK75211.1"/>
    <property type="molecule type" value="Genomic_DNA"/>
</dbReference>
<gene>
    <name evidence="1" type="ORF">SAMN04487891_107148</name>
    <name evidence="2" type="ORF">SAMN05216293_1857</name>
</gene>
<evidence type="ECO:0000313" key="1">
    <source>
        <dbReference type="EMBL" id="SFC21480.1"/>
    </source>
</evidence>
<organism evidence="2 3">
    <name type="scientific">Flagellimonas taeanensis</name>
    <dbReference type="NCBI Taxonomy" id="1005926"/>
    <lineage>
        <taxon>Bacteria</taxon>
        <taxon>Pseudomonadati</taxon>
        <taxon>Bacteroidota</taxon>
        <taxon>Flavobacteriia</taxon>
        <taxon>Flavobacteriales</taxon>
        <taxon>Flavobacteriaceae</taxon>
        <taxon>Flagellimonas</taxon>
    </lineage>
</organism>
<dbReference type="SUPFAM" id="SSF52266">
    <property type="entry name" value="SGNH hydrolase"/>
    <property type="match status" value="1"/>
</dbReference>
<evidence type="ECO:0000313" key="4">
    <source>
        <dbReference type="Proteomes" id="UP000198940"/>
    </source>
</evidence>
<comment type="caution">
    <text evidence="2">The sequence shown here is derived from an EMBL/GenBank/DDBJ whole genome shotgun (WGS) entry which is preliminary data.</text>
</comment>
<dbReference type="EMBL" id="FOKU01000007">
    <property type="protein sequence ID" value="SFC21480.1"/>
    <property type="molecule type" value="Genomic_DNA"/>
</dbReference>
<dbReference type="Proteomes" id="UP000184031">
    <property type="component" value="Unassembled WGS sequence"/>
</dbReference>
<dbReference type="Proteomes" id="UP000198940">
    <property type="component" value="Unassembled WGS sequence"/>
</dbReference>
<protein>
    <submittedName>
        <fullName evidence="2">Uncharacterized protein</fullName>
    </submittedName>
</protein>
<dbReference type="OrthoDB" id="1433719at2"/>